<accession>A0AAW4YGC2</accession>
<reference evidence="4" key="1">
    <citation type="submission" date="2021-12" db="EMBL/GenBank/DDBJ databases">
        <authorList>
            <person name="Lv X."/>
        </authorList>
    </citation>
    <scope>NUCLEOTIDE SEQUENCE</scope>
    <source>
        <strain evidence="4">HF2106</strain>
    </source>
</reference>
<dbReference type="GO" id="GO:0009007">
    <property type="term" value="F:site-specific DNA-methyltransferase (adenine-specific) activity"/>
    <property type="evidence" value="ECO:0007669"/>
    <property type="project" value="UniProtKB-EC"/>
</dbReference>
<name>A0AAW4YGC2_9BACT</name>
<keyword evidence="1 4" id="KW-0489">Methyltransferase</keyword>
<keyword evidence="3" id="KW-0949">S-adenosyl-L-methionine</keyword>
<evidence type="ECO:0000256" key="2">
    <source>
        <dbReference type="ARBA" id="ARBA00022679"/>
    </source>
</evidence>
<evidence type="ECO:0000256" key="3">
    <source>
        <dbReference type="ARBA" id="ARBA00022691"/>
    </source>
</evidence>
<gene>
    <name evidence="4" type="ORF">LYY06_03800</name>
</gene>
<protein>
    <submittedName>
        <fullName evidence="4">DNA adenine methylase</fullName>
    </submittedName>
</protein>
<evidence type="ECO:0000313" key="5">
    <source>
        <dbReference type="Proteomes" id="UP001200307"/>
    </source>
</evidence>
<dbReference type="Proteomes" id="UP001200307">
    <property type="component" value="Unassembled WGS sequence"/>
</dbReference>
<dbReference type="InterPro" id="IPR029063">
    <property type="entry name" value="SAM-dependent_MTases_sf"/>
</dbReference>
<organism evidence="4 5">
    <name type="scientific">Segatella copri</name>
    <dbReference type="NCBI Taxonomy" id="165179"/>
    <lineage>
        <taxon>Bacteria</taxon>
        <taxon>Pseudomonadati</taxon>
        <taxon>Bacteroidota</taxon>
        <taxon>Bacteroidia</taxon>
        <taxon>Bacteroidales</taxon>
        <taxon>Prevotellaceae</taxon>
        <taxon>Segatella</taxon>
    </lineage>
</organism>
<keyword evidence="2" id="KW-0808">Transferase</keyword>
<sequence>MDIISKEAPNAQTFCDVFAGTGTVSSQAISRYREIIVNDFLYSNHVIYNGFFANGVWDKVKLEKIIAEYNQLKAENIEDNYFSLNYGDKYFGKDLAKIIGFIRQDIEDRKRNLTEKEYHILLSSLIYSMDRVSNTIGHYEAYLKKPIPEHYINMRLIDAHCFDNVRIFREDSNQLVRHVAADVFYVDPPYNSRQYSRFYHVYETLVHWDKRPLFGVAMKPQVENMSEYCSCRARDAFADLISNMDAKYIFVSYNNTYHSRSKSSQNKITLEEIRSILETKGETKILEHAYQFFNAGKTDFKDHKELLFVTKVYSYDK</sequence>
<dbReference type="Gene3D" id="3.40.50.150">
    <property type="entry name" value="Vaccinia Virus protein VP39"/>
    <property type="match status" value="1"/>
</dbReference>
<dbReference type="EMBL" id="JAJTVO010000005">
    <property type="protein sequence ID" value="MCE4121391.1"/>
    <property type="molecule type" value="Genomic_DNA"/>
</dbReference>
<evidence type="ECO:0000313" key="4">
    <source>
        <dbReference type="EMBL" id="MCE4121391.1"/>
    </source>
</evidence>
<dbReference type="InterPro" id="IPR012327">
    <property type="entry name" value="MeTrfase_D12"/>
</dbReference>
<dbReference type="GO" id="GO:0032259">
    <property type="term" value="P:methylation"/>
    <property type="evidence" value="ECO:0007669"/>
    <property type="project" value="UniProtKB-KW"/>
</dbReference>
<dbReference type="AlphaFoldDB" id="A0AAW4YGC2"/>
<proteinExistence type="predicted"/>
<dbReference type="SUPFAM" id="SSF53335">
    <property type="entry name" value="S-adenosyl-L-methionine-dependent methyltransferases"/>
    <property type="match status" value="1"/>
</dbReference>
<comment type="caution">
    <text evidence="4">The sequence shown here is derived from an EMBL/GenBank/DDBJ whole genome shotgun (WGS) entry which is preliminary data.</text>
</comment>
<dbReference type="PRINTS" id="PR00505">
    <property type="entry name" value="D12N6MTFRASE"/>
</dbReference>
<dbReference type="Pfam" id="PF02086">
    <property type="entry name" value="MethyltransfD12"/>
    <property type="match status" value="1"/>
</dbReference>
<evidence type="ECO:0000256" key="1">
    <source>
        <dbReference type="ARBA" id="ARBA00022603"/>
    </source>
</evidence>
<dbReference type="GO" id="GO:0009307">
    <property type="term" value="P:DNA restriction-modification system"/>
    <property type="evidence" value="ECO:0007669"/>
    <property type="project" value="InterPro"/>
</dbReference>